<dbReference type="PANTHER" id="PTHR48104">
    <property type="entry name" value="METACASPASE-4"/>
    <property type="match status" value="1"/>
</dbReference>
<evidence type="ECO:0000313" key="6">
    <source>
        <dbReference type="Proteomes" id="UP000054270"/>
    </source>
</evidence>
<dbReference type="GO" id="GO:0006915">
    <property type="term" value="P:apoptotic process"/>
    <property type="evidence" value="ECO:0007669"/>
    <property type="project" value="UniProtKB-KW"/>
</dbReference>
<dbReference type="GO" id="GO:0004197">
    <property type="term" value="F:cysteine-type endopeptidase activity"/>
    <property type="evidence" value="ECO:0007669"/>
    <property type="project" value="InterPro"/>
</dbReference>
<evidence type="ECO:0000256" key="1">
    <source>
        <dbReference type="ARBA" id="ARBA00009005"/>
    </source>
</evidence>
<evidence type="ECO:0000256" key="3">
    <source>
        <dbReference type="ARBA" id="ARBA00022807"/>
    </source>
</evidence>
<reference evidence="6" key="1">
    <citation type="submission" date="2014-04" db="EMBL/GenBank/DDBJ databases">
        <title>Evolutionary Origins and Diversification of the Mycorrhizal Mutualists.</title>
        <authorList>
            <consortium name="DOE Joint Genome Institute"/>
            <consortium name="Mycorrhizal Genomics Consortium"/>
            <person name="Kohler A."/>
            <person name="Kuo A."/>
            <person name="Nagy L.G."/>
            <person name="Floudas D."/>
            <person name="Copeland A."/>
            <person name="Barry K.W."/>
            <person name="Cichocki N."/>
            <person name="Veneault-Fourrey C."/>
            <person name="LaButti K."/>
            <person name="Lindquist E.A."/>
            <person name="Lipzen A."/>
            <person name="Lundell T."/>
            <person name="Morin E."/>
            <person name="Murat C."/>
            <person name="Riley R."/>
            <person name="Ohm R."/>
            <person name="Sun H."/>
            <person name="Tunlid A."/>
            <person name="Henrissat B."/>
            <person name="Grigoriev I.V."/>
            <person name="Hibbett D.S."/>
            <person name="Martin F."/>
        </authorList>
    </citation>
    <scope>NUCLEOTIDE SEQUENCE [LARGE SCALE GENOMIC DNA]</scope>
    <source>
        <strain evidence="6">FD-334 SS-4</strain>
    </source>
</reference>
<evidence type="ECO:0000259" key="4">
    <source>
        <dbReference type="Pfam" id="PF00656"/>
    </source>
</evidence>
<keyword evidence="3" id="KW-0378">Hydrolase</keyword>
<dbReference type="OrthoDB" id="3223806at2759"/>
<organism evidence="5 6">
    <name type="scientific">Hypholoma sublateritium (strain FD-334 SS-4)</name>
    <dbReference type="NCBI Taxonomy" id="945553"/>
    <lineage>
        <taxon>Eukaryota</taxon>
        <taxon>Fungi</taxon>
        <taxon>Dikarya</taxon>
        <taxon>Basidiomycota</taxon>
        <taxon>Agaricomycotina</taxon>
        <taxon>Agaricomycetes</taxon>
        <taxon>Agaricomycetidae</taxon>
        <taxon>Agaricales</taxon>
        <taxon>Agaricineae</taxon>
        <taxon>Strophariaceae</taxon>
        <taxon>Hypholoma</taxon>
    </lineage>
</organism>
<dbReference type="InterPro" id="IPR011600">
    <property type="entry name" value="Pept_C14_caspase"/>
</dbReference>
<dbReference type="AlphaFoldDB" id="A0A0D2MGD5"/>
<evidence type="ECO:0000256" key="2">
    <source>
        <dbReference type="ARBA" id="ARBA00022703"/>
    </source>
</evidence>
<dbReference type="Proteomes" id="UP000054270">
    <property type="component" value="Unassembled WGS sequence"/>
</dbReference>
<feature type="domain" description="Peptidase C14 caspase" evidence="4">
    <location>
        <begin position="47"/>
        <end position="317"/>
    </location>
</feature>
<dbReference type="GO" id="GO:0006508">
    <property type="term" value="P:proteolysis"/>
    <property type="evidence" value="ECO:0007669"/>
    <property type="project" value="InterPro"/>
</dbReference>
<dbReference type="PANTHER" id="PTHR48104:SF30">
    <property type="entry name" value="METACASPASE-1"/>
    <property type="match status" value="1"/>
</dbReference>
<dbReference type="SUPFAM" id="SSF52129">
    <property type="entry name" value="Caspase-like"/>
    <property type="match status" value="1"/>
</dbReference>
<dbReference type="InterPro" id="IPR029030">
    <property type="entry name" value="Caspase-like_dom_sf"/>
</dbReference>
<keyword evidence="6" id="KW-1185">Reference proteome</keyword>
<dbReference type="Gene3D" id="3.40.50.1460">
    <property type="match status" value="1"/>
</dbReference>
<gene>
    <name evidence="5" type="ORF">HYPSUDRAFT_645955</name>
</gene>
<name>A0A0D2MGD5_HYPSF</name>
<dbReference type="Pfam" id="PF00656">
    <property type="entry name" value="Peptidase_C14"/>
    <property type="match status" value="1"/>
</dbReference>
<dbReference type="EMBL" id="KN817548">
    <property type="protein sequence ID" value="KJA22663.1"/>
    <property type="molecule type" value="Genomic_DNA"/>
</dbReference>
<proteinExistence type="inferred from homology"/>
<comment type="similarity">
    <text evidence="1">Belongs to the peptidase C14B family.</text>
</comment>
<dbReference type="GO" id="GO:0005737">
    <property type="term" value="C:cytoplasm"/>
    <property type="evidence" value="ECO:0007669"/>
    <property type="project" value="TreeGrafter"/>
</dbReference>
<keyword evidence="2" id="KW-0053">Apoptosis</keyword>
<keyword evidence="3" id="KW-0788">Thiol protease</keyword>
<dbReference type="InterPro" id="IPR050452">
    <property type="entry name" value="Metacaspase"/>
</dbReference>
<protein>
    <recommendedName>
        <fullName evidence="4">Peptidase C14 caspase domain-containing protein</fullName>
    </recommendedName>
</protein>
<evidence type="ECO:0000313" key="5">
    <source>
        <dbReference type="EMBL" id="KJA22663.1"/>
    </source>
</evidence>
<sequence>MGLRQKIQCLWTFATTTISAIISSALNWGRGSSQNIAHTNTGEASLFALLIGINTVDSTIFQRLRGAVSDAERFKFYLQNTLKVDESRIKLLLDKEATRCNIIEAFQNLAKNPDIKRDDSILIFYAGHGWRALPPLRMASLPGCPERVELLIPSDFDQDSQDFQHMGIPDYTLAALLDKVSKSKGNRITLVFDCCHSASIVRGKSTLTASDDPNSREITRAGPELTDWHVPDDLDEEIWGGKRALSTIPTALKDTGSSSYVLFSACKSDEFAKERWGQGYFTNALLKLLNNLGPNKILCSQIIERLEKEIQGQSPQCEGLYSESRPFFQGYTSPYTKNFFNLTAAQDTPLTLNGGEFHGFCEGDQLLVYESGSKGHQEKPIATVMITKVHSDTSDLELVSGSTLYLKYHPNAAAVLSKTAKLMQHLKVHINEGESALILRVDALGLCTVLTDASSGPHISISLAAKQLRFQVVDQDLLKKNVFLKPRLVDDTDENLARILKGLSHYYRHLKRTSNFYDHLFDNISISFFQVRDTGLGHPRIVKVNDAQNLCQNNVIDINVTSNPQAPAIYGFEVTNNTEHDEVVFPVLLYFDNTEFTITQSYSHVVPVEKAESSWPSKGQSMTIGYGVGVGSSVHPFGFCVGEDYDMEAGFFKLFLFDKPVDLQNLVQQESVFTSSRRGVVQTALPNTHRWGSITITVIQRRSR</sequence>
<keyword evidence="3" id="KW-0645">Protease</keyword>
<dbReference type="OMA" id="CPERVEL"/>
<accession>A0A0D2MGD5</accession>